<dbReference type="GeneID" id="26304520"/>
<dbReference type="Proteomes" id="UP000053758">
    <property type="component" value="Unassembled WGS sequence"/>
</dbReference>
<dbReference type="RefSeq" id="XP_014656167.1">
    <property type="nucleotide sequence ID" value="XM_014800681.1"/>
</dbReference>
<keyword evidence="2" id="KW-1185">Reference proteome</keyword>
<name>A0A081CFQ8_PSEA2</name>
<proteinExistence type="predicted"/>
<dbReference type="HOGENOM" id="CLU_136349_0_0_1"/>
<organism evidence="1 2">
    <name type="scientific">Pseudozyma antarctica</name>
    <name type="common">Yeast</name>
    <name type="synonym">Candida antarctica</name>
    <dbReference type="NCBI Taxonomy" id="84753"/>
    <lineage>
        <taxon>Eukaryota</taxon>
        <taxon>Fungi</taxon>
        <taxon>Dikarya</taxon>
        <taxon>Basidiomycota</taxon>
        <taxon>Ustilaginomycotina</taxon>
        <taxon>Ustilaginomycetes</taxon>
        <taxon>Ustilaginales</taxon>
        <taxon>Ustilaginaceae</taxon>
        <taxon>Moesziomyces</taxon>
    </lineage>
</organism>
<sequence>MIFNKATTVAVFGLLALVGAKADGSSAEQREFNRPDTPIPGVTINNDEVGRYCILGQKDSPKGYACFSLLGNIRARMFEHENLNGFMTLAGEAFVLIDNGATQSFATDVDKVTVTPSKQAHCLRLNVERQKGPGYKGVSIASTSCPDSPAFHLADKWTNP</sequence>
<evidence type="ECO:0000313" key="1">
    <source>
        <dbReference type="EMBL" id="GAK65504.1"/>
    </source>
</evidence>
<protein>
    <submittedName>
        <fullName evidence="1">Uncharacterized protein</fullName>
    </submittedName>
</protein>
<gene>
    <name evidence="1" type="ORF">PAN0_009c3721</name>
</gene>
<evidence type="ECO:0000313" key="2">
    <source>
        <dbReference type="Proteomes" id="UP000053758"/>
    </source>
</evidence>
<dbReference type="AlphaFoldDB" id="A0A081CFQ8"/>
<dbReference type="OrthoDB" id="10261960at2759"/>
<accession>A0A081CFQ8</accession>
<dbReference type="EMBL" id="DF830076">
    <property type="protein sequence ID" value="GAK65504.1"/>
    <property type="molecule type" value="Genomic_DNA"/>
</dbReference>
<reference evidence="2" key="1">
    <citation type="journal article" date="2014" name="Genome Announc.">
        <title>Draft Genome Sequence of the Yeast Pseudozyma antarctica Type Strain JCM10317, a Producer of the Glycolipid Biosurfactants, Mannosylerythritol Lipids.</title>
        <authorList>
            <person name="Saika A."/>
            <person name="Koike H."/>
            <person name="Hori T."/>
            <person name="Fukuoka T."/>
            <person name="Sato S."/>
            <person name="Habe H."/>
            <person name="Kitamoto D."/>
            <person name="Morita T."/>
        </authorList>
    </citation>
    <scope>NUCLEOTIDE SEQUENCE [LARGE SCALE GENOMIC DNA]</scope>
    <source>
        <strain evidence="2">JCM 10317</strain>
    </source>
</reference>